<organism evidence="1 2">
    <name type="scientific">Oxynema aestuarii AP17</name>
    <dbReference type="NCBI Taxonomy" id="2064643"/>
    <lineage>
        <taxon>Bacteria</taxon>
        <taxon>Bacillati</taxon>
        <taxon>Cyanobacteriota</taxon>
        <taxon>Cyanophyceae</taxon>
        <taxon>Oscillatoriophycideae</taxon>
        <taxon>Oscillatoriales</taxon>
        <taxon>Oscillatoriaceae</taxon>
        <taxon>Oxynema</taxon>
        <taxon>Oxynema aestuarii</taxon>
    </lineage>
</organism>
<accession>A0A6H1U0U1</accession>
<dbReference type="KEGG" id="oxy:HCG48_14425"/>
<dbReference type="EMBL" id="CP051167">
    <property type="protein sequence ID" value="QIZ71633.1"/>
    <property type="molecule type" value="Genomic_DNA"/>
</dbReference>
<protein>
    <submittedName>
        <fullName evidence="1">Uncharacterized protein</fullName>
    </submittedName>
</protein>
<name>A0A6H1U0U1_9CYAN</name>
<dbReference type="RefSeq" id="WP_168569785.1">
    <property type="nucleotide sequence ID" value="NZ_CP051167.1"/>
</dbReference>
<sequence>MVINEWITQPNQTAGICGFCAALYALYQTNVRYRQRFQEFSKTSVDKIIYSEVSYYIKQLIEKKEKEELEAQGVLSEIVEFTKLFGEKYFQVKNNNSMEEENELDDVVFWAKILAKKFEDASSCHGDIENLKPLGVAMTPRTILDYLKFAHERLGDPHPKLRLTQRIDQNDRVFNPDVDEAIIGVREDLNSELPSNTRMLEEFHDYQQIAHWIYYCKGNLYQYGSIYKLLSLEDEDFIKYKKADSPSPPDKKEVICTITWSE</sequence>
<gene>
    <name evidence="1" type="ORF">HCG48_14425</name>
</gene>
<evidence type="ECO:0000313" key="2">
    <source>
        <dbReference type="Proteomes" id="UP000500857"/>
    </source>
</evidence>
<proteinExistence type="predicted"/>
<dbReference type="AlphaFoldDB" id="A0A6H1U0U1"/>
<dbReference type="Proteomes" id="UP000500857">
    <property type="component" value="Chromosome"/>
</dbReference>
<keyword evidence="2" id="KW-1185">Reference proteome</keyword>
<reference evidence="1 2" key="1">
    <citation type="submission" date="2020-04" db="EMBL/GenBank/DDBJ databases">
        <authorList>
            <person name="Basu S."/>
            <person name="Maruthanayagam V."/>
            <person name="Chakraborty S."/>
            <person name="Pramanik A."/>
            <person name="Mukherjee J."/>
            <person name="Brink B."/>
        </authorList>
    </citation>
    <scope>NUCLEOTIDE SEQUENCE [LARGE SCALE GENOMIC DNA]</scope>
    <source>
        <strain evidence="1 2">AP17</strain>
    </source>
</reference>
<evidence type="ECO:0000313" key="1">
    <source>
        <dbReference type="EMBL" id="QIZ71633.1"/>
    </source>
</evidence>